<feature type="region of interest" description="Disordered" evidence="1">
    <location>
        <begin position="1"/>
        <end position="46"/>
    </location>
</feature>
<evidence type="ECO:0000256" key="1">
    <source>
        <dbReference type="SAM" id="MobiDB-lite"/>
    </source>
</evidence>
<gene>
    <name evidence="2" type="ORF">FQA47_012201</name>
</gene>
<dbReference type="AlphaFoldDB" id="A0A834KY44"/>
<organism evidence="2 3">
    <name type="scientific">Oryzias melastigma</name>
    <name type="common">Marine medaka</name>
    <dbReference type="NCBI Taxonomy" id="30732"/>
    <lineage>
        <taxon>Eukaryota</taxon>
        <taxon>Metazoa</taxon>
        <taxon>Chordata</taxon>
        <taxon>Craniata</taxon>
        <taxon>Vertebrata</taxon>
        <taxon>Euteleostomi</taxon>
        <taxon>Actinopterygii</taxon>
        <taxon>Neopterygii</taxon>
        <taxon>Teleostei</taxon>
        <taxon>Neoteleostei</taxon>
        <taxon>Acanthomorphata</taxon>
        <taxon>Ovalentaria</taxon>
        <taxon>Atherinomorphae</taxon>
        <taxon>Beloniformes</taxon>
        <taxon>Adrianichthyidae</taxon>
        <taxon>Oryziinae</taxon>
        <taxon>Oryzias</taxon>
    </lineage>
</organism>
<dbReference type="Proteomes" id="UP000646548">
    <property type="component" value="Unassembled WGS sequence"/>
</dbReference>
<reference evidence="2" key="1">
    <citation type="journal article" name="BMC Genomics">
        <title>Long-read sequencing and de novo genome assembly of marine medaka (Oryzias melastigma).</title>
        <authorList>
            <person name="Liang P."/>
            <person name="Saqib H.S.A."/>
            <person name="Ni X."/>
            <person name="Shen Y."/>
        </authorList>
    </citation>
    <scope>NUCLEOTIDE SEQUENCE</scope>
    <source>
        <strain evidence="2">Bigg-433</strain>
    </source>
</reference>
<accession>A0A834KY44</accession>
<dbReference type="EMBL" id="WKFB01000117">
    <property type="protein sequence ID" value="KAF6735206.1"/>
    <property type="molecule type" value="Genomic_DNA"/>
</dbReference>
<sequence>MRGCPSNSHPLLYPCPNKSKPSKHTHLMAGSGGGGGGPLVERDGSPPLDHLEKKFWKDLLHTFVTCLSSKRL</sequence>
<evidence type="ECO:0000313" key="2">
    <source>
        <dbReference type="EMBL" id="KAF6735206.1"/>
    </source>
</evidence>
<proteinExistence type="predicted"/>
<comment type="caution">
    <text evidence="2">The sequence shown here is derived from an EMBL/GenBank/DDBJ whole genome shotgun (WGS) entry which is preliminary data.</text>
</comment>
<protein>
    <submittedName>
        <fullName evidence="2">Uncharacterized protein</fullName>
    </submittedName>
</protein>
<name>A0A834KY44_ORYME</name>
<evidence type="ECO:0000313" key="3">
    <source>
        <dbReference type="Proteomes" id="UP000646548"/>
    </source>
</evidence>